<comment type="caution">
    <text evidence="1">The sequence shown here is derived from an EMBL/GenBank/DDBJ whole genome shotgun (WGS) entry which is preliminary data.</text>
</comment>
<proteinExistence type="predicted"/>
<dbReference type="RefSeq" id="WP_354443003.1">
    <property type="nucleotide sequence ID" value="NZ_JBEPSH010000004.1"/>
</dbReference>
<name>A0ABV2Q7C7_9BURK</name>
<organism evidence="1 2">
    <name type="scientific">Ottowia thiooxydans</name>
    <dbReference type="NCBI Taxonomy" id="219182"/>
    <lineage>
        <taxon>Bacteria</taxon>
        <taxon>Pseudomonadati</taxon>
        <taxon>Pseudomonadota</taxon>
        <taxon>Betaproteobacteria</taxon>
        <taxon>Burkholderiales</taxon>
        <taxon>Comamonadaceae</taxon>
        <taxon>Ottowia</taxon>
    </lineage>
</organism>
<protein>
    <recommendedName>
        <fullName evidence="3">DUF2917 domain-containing protein</fullName>
    </recommendedName>
</protein>
<dbReference type="Proteomes" id="UP001549320">
    <property type="component" value="Unassembled WGS sequence"/>
</dbReference>
<reference evidence="1 2" key="1">
    <citation type="submission" date="2024-06" db="EMBL/GenBank/DDBJ databases">
        <title>Sorghum-associated microbial communities from plants grown in Nebraska, USA.</title>
        <authorList>
            <person name="Schachtman D."/>
        </authorList>
    </citation>
    <scope>NUCLEOTIDE SEQUENCE [LARGE SCALE GENOMIC DNA]</scope>
    <source>
        <strain evidence="1 2">2709</strain>
    </source>
</reference>
<sequence length="114" mass="12625">MAHTAASKSLFCLQLQRGQTAWEMLPRAADITVTQGSIVVHQRLWVADTWVRLPVVLQTGEQFRVGAGGWIEMQATATARVHAMAALGWWHSGWLGRALRRLHSGARASWRPAA</sequence>
<accession>A0ABV2Q7C7</accession>
<evidence type="ECO:0008006" key="3">
    <source>
        <dbReference type="Google" id="ProtNLM"/>
    </source>
</evidence>
<evidence type="ECO:0000313" key="1">
    <source>
        <dbReference type="EMBL" id="MET4576938.1"/>
    </source>
</evidence>
<keyword evidence="2" id="KW-1185">Reference proteome</keyword>
<evidence type="ECO:0000313" key="2">
    <source>
        <dbReference type="Proteomes" id="UP001549320"/>
    </source>
</evidence>
<gene>
    <name evidence="1" type="ORF">ABIE13_002049</name>
</gene>
<dbReference type="EMBL" id="JBEPSH010000004">
    <property type="protein sequence ID" value="MET4576938.1"/>
    <property type="molecule type" value="Genomic_DNA"/>
</dbReference>